<dbReference type="GO" id="GO:0042134">
    <property type="term" value="F:rRNA primary transcript binding"/>
    <property type="evidence" value="ECO:0007669"/>
    <property type="project" value="TreeGrafter"/>
</dbReference>
<dbReference type="PANTHER" id="PTHR47447:SF12">
    <property type="entry name" value="PENTATRICOPEPTIDE REPEAT-CONTAINING PROTEIN ATP4 HOMOLOG, CHLOROPLASTIC"/>
    <property type="match status" value="1"/>
</dbReference>
<evidence type="ECO:0000256" key="1">
    <source>
        <dbReference type="ARBA" id="ARBA00007626"/>
    </source>
</evidence>
<organism evidence="4 5">
    <name type="scientific">Cucurbita argyrosperma subsp. sororia</name>
    <dbReference type="NCBI Taxonomy" id="37648"/>
    <lineage>
        <taxon>Eukaryota</taxon>
        <taxon>Viridiplantae</taxon>
        <taxon>Streptophyta</taxon>
        <taxon>Embryophyta</taxon>
        <taxon>Tracheophyta</taxon>
        <taxon>Spermatophyta</taxon>
        <taxon>Magnoliopsida</taxon>
        <taxon>eudicotyledons</taxon>
        <taxon>Gunneridae</taxon>
        <taxon>Pentapetalae</taxon>
        <taxon>rosids</taxon>
        <taxon>fabids</taxon>
        <taxon>Cucurbitales</taxon>
        <taxon>Cucurbitaceae</taxon>
        <taxon>Cucurbiteae</taxon>
        <taxon>Cucurbita</taxon>
    </lineage>
</organism>
<evidence type="ECO:0000313" key="4">
    <source>
        <dbReference type="EMBL" id="KAG6573521.1"/>
    </source>
</evidence>
<dbReference type="Pfam" id="PF13041">
    <property type="entry name" value="PPR_2"/>
    <property type="match status" value="1"/>
</dbReference>
<dbReference type="GO" id="GO:0009570">
    <property type="term" value="C:chloroplast stroma"/>
    <property type="evidence" value="ECO:0007669"/>
    <property type="project" value="TreeGrafter"/>
</dbReference>
<dbReference type="Proteomes" id="UP000685013">
    <property type="component" value="Chromosome 18"/>
</dbReference>
<name>A0AAV6M0U7_9ROSI</name>
<dbReference type="PANTHER" id="PTHR47447">
    <property type="entry name" value="OS03G0856100 PROTEIN"/>
    <property type="match status" value="1"/>
</dbReference>
<protein>
    <submittedName>
        <fullName evidence="4">Pentatricopeptide repeat-containing protein, chloroplastic</fullName>
    </submittedName>
</protein>
<comment type="similarity">
    <text evidence="1">Belongs to the PPR family. P subfamily.</text>
</comment>
<dbReference type="Pfam" id="PF01535">
    <property type="entry name" value="PPR"/>
    <property type="match status" value="1"/>
</dbReference>
<reference evidence="4 5" key="1">
    <citation type="journal article" date="2021" name="Hortic Res">
        <title>The domestication of Cucurbita argyrosperma as revealed by the genome of its wild relative.</title>
        <authorList>
            <person name="Barrera-Redondo J."/>
            <person name="Sanchez-de la Vega G."/>
            <person name="Aguirre-Liguori J.A."/>
            <person name="Castellanos-Morales G."/>
            <person name="Gutierrez-Guerrero Y.T."/>
            <person name="Aguirre-Dugua X."/>
            <person name="Aguirre-Planter E."/>
            <person name="Tenaillon M.I."/>
            <person name="Lira-Saade R."/>
            <person name="Eguiarte L.E."/>
        </authorList>
    </citation>
    <scope>NUCLEOTIDE SEQUENCE [LARGE SCALE GENOMIC DNA]</scope>
    <source>
        <strain evidence="4">JBR-2021</strain>
    </source>
</reference>
<proteinExistence type="inferred from homology"/>
<feature type="non-terminal residue" evidence="4">
    <location>
        <position position="1"/>
    </location>
</feature>
<gene>
    <name evidence="4" type="primary">P67</name>
    <name evidence="4" type="ORF">SDJN03_27408</name>
</gene>
<dbReference type="AlphaFoldDB" id="A0AAV6M0U7"/>
<feature type="repeat" description="PPR" evidence="3">
    <location>
        <begin position="83"/>
        <end position="117"/>
    </location>
</feature>
<dbReference type="GO" id="GO:0045727">
    <property type="term" value="P:positive regulation of translation"/>
    <property type="evidence" value="ECO:0007669"/>
    <property type="project" value="TreeGrafter"/>
</dbReference>
<keyword evidence="5" id="KW-1185">Reference proteome</keyword>
<dbReference type="EMBL" id="JAGKQH010000018">
    <property type="protein sequence ID" value="KAG6573521.1"/>
    <property type="molecule type" value="Genomic_DNA"/>
</dbReference>
<dbReference type="PROSITE" id="PS51375">
    <property type="entry name" value="PPR"/>
    <property type="match status" value="1"/>
</dbReference>
<dbReference type="InterPro" id="IPR002885">
    <property type="entry name" value="PPR_rpt"/>
</dbReference>
<evidence type="ECO:0000256" key="2">
    <source>
        <dbReference type="ARBA" id="ARBA00022737"/>
    </source>
</evidence>
<dbReference type="GO" id="GO:0003729">
    <property type="term" value="F:mRNA binding"/>
    <property type="evidence" value="ECO:0007669"/>
    <property type="project" value="TreeGrafter"/>
</dbReference>
<keyword evidence="2" id="KW-0677">Repeat</keyword>
<comment type="caution">
    <text evidence="4">The sequence shown here is derived from an EMBL/GenBank/DDBJ whole genome shotgun (WGS) entry which is preliminary data.</text>
</comment>
<evidence type="ECO:0000313" key="5">
    <source>
        <dbReference type="Proteomes" id="UP000685013"/>
    </source>
</evidence>
<sequence>MSCYRYTLLKKPRIRAPLMMKSRKIPMGNQVPRPKAPFVSIPEPPELRNFGSNLTKPGMLLFREYRSSCSSVLPQTLLKSRKEAILFNVTLKVFGKCRDMEGADKLFDEMLNRGAKPGNLTFSTIITSVRLFSLFNKAIKWFVKMPNFVCNPDDVTNCAMIDAYGRAGNVGLAFSLYDRARTENWRINPATFLTLIKIHEVAGNYDGCLNCVRRNEGYRHQAKLGYICYG</sequence>
<evidence type="ECO:0000256" key="3">
    <source>
        <dbReference type="PROSITE-ProRule" id="PRU00708"/>
    </source>
</evidence>
<accession>A0AAV6M0U7</accession>
<dbReference type="NCBIfam" id="TIGR00756">
    <property type="entry name" value="PPR"/>
    <property type="match status" value="2"/>
</dbReference>